<protein>
    <submittedName>
        <fullName evidence="1">LD21069p</fullName>
    </submittedName>
</protein>
<reference evidence="1" key="1">
    <citation type="submission" date="2001-10" db="EMBL/GenBank/DDBJ databases">
        <authorList>
            <person name="Stapleton M."/>
            <person name="Brokstein P."/>
            <person name="Hong L."/>
            <person name="Agbayani A."/>
            <person name="Carlson J."/>
            <person name="Champe M."/>
            <person name="Chavez C."/>
            <person name="Dorsett V."/>
            <person name="Farfan D."/>
            <person name="Frise E."/>
            <person name="George R."/>
            <person name="Gonzalez M."/>
            <person name="Guarin H."/>
            <person name="Li P."/>
            <person name="Liao G."/>
            <person name="Miranda A."/>
            <person name="Mungall C.J."/>
            <person name="Nunoo J."/>
            <person name="Pacleb J."/>
            <person name="Paragas V."/>
            <person name="Park S."/>
            <person name="Phouanenavong S."/>
            <person name="Wan K."/>
            <person name="Yu C."/>
            <person name="Lewis S.E."/>
            <person name="Rubin G.M."/>
            <person name="Celniker S."/>
        </authorList>
    </citation>
    <scope>NUCLEOTIDE SEQUENCE</scope>
    <source>
        <strain evidence="1">Berkeley</strain>
    </source>
</reference>
<evidence type="ECO:0000313" key="2">
    <source>
        <dbReference type="FlyBase" id="FBgn0034083"/>
    </source>
</evidence>
<evidence type="ECO:0000313" key="1">
    <source>
        <dbReference type="EMBL" id="AAL28846.1"/>
    </source>
</evidence>
<dbReference type="EMBL" id="AY061298">
    <property type="protein sequence ID" value="AAL28846.1"/>
    <property type="molecule type" value="mRNA"/>
</dbReference>
<accession>Q95RL4</accession>
<gene>
    <name evidence="2" type="primary">lbk</name>
    <name evidence="2" type="ORF">CG8434</name>
</gene>
<sequence length="55" mass="6680">MYIYNFLSLVILFIILIARVLDVIHSPLYIYHLDFNCSRYQFRAWKHTRLSNGCQ</sequence>
<dbReference type="AGR" id="FB:FBgn0034083"/>
<dbReference type="OrthoDB" id="5917255at2759"/>
<dbReference type="AlphaFoldDB" id="Q95RL4"/>
<name>Q95RL4_DROME</name>
<organism evidence="1">
    <name type="scientific">Drosophila melanogaster</name>
    <name type="common">Fruit fly</name>
    <dbReference type="NCBI Taxonomy" id="7227"/>
    <lineage>
        <taxon>Eukaryota</taxon>
        <taxon>Metazoa</taxon>
        <taxon>Ecdysozoa</taxon>
        <taxon>Arthropoda</taxon>
        <taxon>Hexapoda</taxon>
        <taxon>Insecta</taxon>
        <taxon>Pterygota</taxon>
        <taxon>Neoptera</taxon>
        <taxon>Endopterygota</taxon>
        <taxon>Diptera</taxon>
        <taxon>Brachycera</taxon>
        <taxon>Muscomorpha</taxon>
        <taxon>Ephydroidea</taxon>
        <taxon>Drosophilidae</taxon>
        <taxon>Drosophila</taxon>
        <taxon>Sophophora</taxon>
    </lineage>
</organism>
<dbReference type="FlyBase" id="FBgn0034083">
    <property type="gene designation" value="lbk"/>
</dbReference>
<proteinExistence type="evidence at transcript level"/>